<dbReference type="PANTHER" id="PTHR12526">
    <property type="entry name" value="GLYCOSYLTRANSFERASE"/>
    <property type="match status" value="1"/>
</dbReference>
<evidence type="ECO:0000256" key="2">
    <source>
        <dbReference type="ARBA" id="ARBA00022679"/>
    </source>
</evidence>
<comment type="caution">
    <text evidence="5">The sequence shown here is derived from an EMBL/GenBank/DDBJ whole genome shotgun (WGS) entry which is preliminary data.</text>
</comment>
<feature type="domain" description="Glycosyltransferase subfamily 4-like N-terminal" evidence="4">
    <location>
        <begin position="13"/>
        <end position="169"/>
    </location>
</feature>
<evidence type="ECO:0000313" key="5">
    <source>
        <dbReference type="EMBL" id="NYJ02846.1"/>
    </source>
</evidence>
<dbReference type="Pfam" id="PF00534">
    <property type="entry name" value="Glycos_transf_1"/>
    <property type="match status" value="1"/>
</dbReference>
<organism evidence="5 6">
    <name type="scientific">Nocardioides thalensis</name>
    <dbReference type="NCBI Taxonomy" id="1914755"/>
    <lineage>
        <taxon>Bacteria</taxon>
        <taxon>Bacillati</taxon>
        <taxon>Actinomycetota</taxon>
        <taxon>Actinomycetes</taxon>
        <taxon>Propionibacteriales</taxon>
        <taxon>Nocardioidaceae</taxon>
        <taxon>Nocardioides</taxon>
    </lineage>
</organism>
<evidence type="ECO:0000259" key="3">
    <source>
        <dbReference type="Pfam" id="PF00534"/>
    </source>
</evidence>
<keyword evidence="1" id="KW-0328">Glycosyltransferase</keyword>
<protein>
    <submittedName>
        <fullName evidence="5">Glycosyltransferase involved in cell wall biosynthesis</fullName>
    </submittedName>
</protein>
<keyword evidence="2 5" id="KW-0808">Transferase</keyword>
<dbReference type="EMBL" id="JACCFP010000001">
    <property type="protein sequence ID" value="NYJ02846.1"/>
    <property type="molecule type" value="Genomic_DNA"/>
</dbReference>
<dbReference type="GO" id="GO:0016757">
    <property type="term" value="F:glycosyltransferase activity"/>
    <property type="evidence" value="ECO:0007669"/>
    <property type="project" value="UniProtKB-KW"/>
</dbReference>
<dbReference type="InterPro" id="IPR028098">
    <property type="entry name" value="Glyco_trans_4-like_N"/>
</dbReference>
<name>A0A853C763_9ACTN</name>
<gene>
    <name evidence="5" type="ORF">HNR19_003544</name>
</gene>
<dbReference type="Proteomes" id="UP000530424">
    <property type="component" value="Unassembled WGS sequence"/>
</dbReference>
<evidence type="ECO:0000313" key="6">
    <source>
        <dbReference type="Proteomes" id="UP000530424"/>
    </source>
</evidence>
<feature type="domain" description="Glycosyl transferase family 1" evidence="3">
    <location>
        <begin position="176"/>
        <end position="335"/>
    </location>
</feature>
<dbReference type="Gene3D" id="3.40.50.2000">
    <property type="entry name" value="Glycogen Phosphorylase B"/>
    <property type="match status" value="2"/>
</dbReference>
<dbReference type="Pfam" id="PF13439">
    <property type="entry name" value="Glyco_transf_4"/>
    <property type="match status" value="1"/>
</dbReference>
<evidence type="ECO:0000256" key="1">
    <source>
        <dbReference type="ARBA" id="ARBA00022676"/>
    </source>
</evidence>
<proteinExistence type="predicted"/>
<sequence>MKVLHVVNTSDTGGAQTLIEALAANAGANLSTHVCVLSAEGALADRLREVADSVTHLGSTGRTSDVARLAAGLRGVVRRIRPDVLHSHLFQSNLLAAAFAGRDIPHVWTVHTSGHGTRDRMRTQAVVRALRPFARRADAVVACSPTAAEWVGRQGWTAEDVPIVPNGVHVPAPADLPVRSGAPYILSLARAHEMKDHANLFAAFALVGDDTELVCAGLDVAEGTPIIDAALASVPADVRSRIRLLGSVDDPRALTRSARALVLSSSYGEALPMAALEALSVGTPVVTTDVGDCRMAATDPRLIVPPSDPHALATAIASVTASGTEAYAAMRREARALGQTFDIRRTVERYRAIYELATA</sequence>
<dbReference type="InterPro" id="IPR001296">
    <property type="entry name" value="Glyco_trans_1"/>
</dbReference>
<dbReference type="SUPFAM" id="SSF53756">
    <property type="entry name" value="UDP-Glycosyltransferase/glycogen phosphorylase"/>
    <property type="match status" value="1"/>
</dbReference>
<dbReference type="AlphaFoldDB" id="A0A853C763"/>
<keyword evidence="6" id="KW-1185">Reference proteome</keyword>
<evidence type="ECO:0000259" key="4">
    <source>
        <dbReference type="Pfam" id="PF13439"/>
    </source>
</evidence>
<reference evidence="5 6" key="1">
    <citation type="submission" date="2020-07" db="EMBL/GenBank/DDBJ databases">
        <title>Sequencing the genomes of 1000 actinobacteria strains.</title>
        <authorList>
            <person name="Klenk H.-P."/>
        </authorList>
    </citation>
    <scope>NUCLEOTIDE SEQUENCE [LARGE SCALE GENOMIC DNA]</scope>
    <source>
        <strain evidence="5 6">DSM 103833</strain>
    </source>
</reference>
<accession>A0A853C763</accession>